<name>A0A6A8NDB2_ENTFC</name>
<feature type="domain" description="GP-PDE" evidence="1">
    <location>
        <begin position="5"/>
        <end position="241"/>
    </location>
</feature>
<comment type="caution">
    <text evidence="2">The sequence shown here is derived from an EMBL/GenBank/DDBJ whole genome shotgun (WGS) entry which is preliminary data.</text>
</comment>
<dbReference type="GO" id="GO:0006629">
    <property type="term" value="P:lipid metabolic process"/>
    <property type="evidence" value="ECO:0007669"/>
    <property type="project" value="InterPro"/>
</dbReference>
<protein>
    <submittedName>
        <fullName evidence="2">Glycerophosphodiester phosphodiesterase</fullName>
    </submittedName>
</protein>
<sequence>MVENLRLSAHRGAHNFAPENTIEAYKIAIDLKYGAIELDPRASSDGELFIMHDDTVDRTTNGNGYIANMDSEQIRQLEIDTSNYPEYKNKILRVPTFEESVKIISTGNIILNVDGSKIDFSNTAITKKMINILKKYEIYQNTFFVISNTSQRYAFNQSYPDATLSWLLTDSSMIDNAITEVKSYQKALLSIPLNIVTDDILEKLRNTNIYYQIYNVNTKTDLNRECKIFCVNRKKEVPSVE</sequence>
<dbReference type="AlphaFoldDB" id="A0A6A8NDB2"/>
<dbReference type="SUPFAM" id="SSF51695">
    <property type="entry name" value="PLC-like phosphodiesterases"/>
    <property type="match status" value="1"/>
</dbReference>
<dbReference type="GO" id="GO:0008081">
    <property type="term" value="F:phosphoric diester hydrolase activity"/>
    <property type="evidence" value="ECO:0007669"/>
    <property type="project" value="InterPro"/>
</dbReference>
<dbReference type="PANTHER" id="PTHR46211">
    <property type="entry name" value="GLYCEROPHOSPHORYL DIESTER PHOSPHODIESTERASE"/>
    <property type="match status" value="1"/>
</dbReference>
<evidence type="ECO:0000313" key="2">
    <source>
        <dbReference type="EMBL" id="MTD34702.1"/>
    </source>
</evidence>
<dbReference type="Pfam" id="PF03009">
    <property type="entry name" value="GDPD"/>
    <property type="match status" value="1"/>
</dbReference>
<proteinExistence type="predicted"/>
<reference evidence="2" key="1">
    <citation type="submission" date="2019-10" db="EMBL/GenBank/DDBJ databases">
        <title>Identification of the same linezolid-resistant Tn6246::fexB-poxtA-carrying Enterococcus faecium strain colonizing a hospitalized patient and bovines in different continents.</title>
        <authorList>
            <person name="Tedim A.P."/>
            <person name="Freitas A.R."/>
            <person name="Novais C."/>
            <person name="Duarte B."/>
            <person name="Elghaieb H."/>
            <person name="Abbassi M.S."/>
            <person name="Peixe L."/>
        </authorList>
    </citation>
    <scope>NUCLEOTIDE SEQUENCE</scope>
    <source>
        <strain evidence="2">2FEZ</strain>
    </source>
</reference>
<accession>A0A6A8NDB2</accession>
<organism evidence="2">
    <name type="scientific">Enterococcus faecium</name>
    <name type="common">Streptococcus faecium</name>
    <dbReference type="NCBI Taxonomy" id="1352"/>
    <lineage>
        <taxon>Bacteria</taxon>
        <taxon>Bacillati</taxon>
        <taxon>Bacillota</taxon>
        <taxon>Bacilli</taxon>
        <taxon>Lactobacillales</taxon>
        <taxon>Enterococcaceae</taxon>
        <taxon>Enterococcus</taxon>
    </lineage>
</organism>
<dbReference type="InterPro" id="IPR017946">
    <property type="entry name" value="PLC-like_Pdiesterase_TIM-brl"/>
</dbReference>
<dbReference type="CDD" id="cd08566">
    <property type="entry name" value="GDPD_AtGDE_like"/>
    <property type="match status" value="1"/>
</dbReference>
<dbReference type="PANTHER" id="PTHR46211:SF14">
    <property type="entry name" value="GLYCEROPHOSPHODIESTER PHOSPHODIESTERASE"/>
    <property type="match status" value="1"/>
</dbReference>
<gene>
    <name evidence="2" type="ORF">GKZ95_02260</name>
</gene>
<dbReference type="RefSeq" id="WP_154731674.1">
    <property type="nucleotide sequence ID" value="NZ_JACYYY010000026.1"/>
</dbReference>
<dbReference type="PROSITE" id="PS51704">
    <property type="entry name" value="GP_PDE"/>
    <property type="match status" value="1"/>
</dbReference>
<evidence type="ECO:0000259" key="1">
    <source>
        <dbReference type="PROSITE" id="PS51704"/>
    </source>
</evidence>
<dbReference type="EMBL" id="WLYP01000001">
    <property type="protein sequence ID" value="MTD34702.1"/>
    <property type="molecule type" value="Genomic_DNA"/>
</dbReference>
<dbReference type="Gene3D" id="3.20.20.190">
    <property type="entry name" value="Phosphatidylinositol (PI) phosphodiesterase"/>
    <property type="match status" value="1"/>
</dbReference>
<dbReference type="InterPro" id="IPR030395">
    <property type="entry name" value="GP_PDE_dom"/>
</dbReference>